<dbReference type="Pfam" id="PF03109">
    <property type="entry name" value="ABC1"/>
    <property type="match status" value="1"/>
</dbReference>
<reference evidence="6 7" key="1">
    <citation type="submission" date="2023-06" db="EMBL/GenBank/DDBJ databases">
        <title>Alteromonas sp. ASW11-36 isolated from intertidal sand.</title>
        <authorList>
            <person name="Li Y."/>
        </authorList>
    </citation>
    <scope>NUCLEOTIDE SEQUENCE [LARGE SCALE GENOMIC DNA]</scope>
    <source>
        <strain evidence="6 7">ASW11-36</strain>
    </source>
</reference>
<organism evidence="6 7">
    <name type="scientific">Alteromonas arenosi</name>
    <dbReference type="NCBI Taxonomy" id="3055817"/>
    <lineage>
        <taxon>Bacteria</taxon>
        <taxon>Pseudomonadati</taxon>
        <taxon>Pseudomonadota</taxon>
        <taxon>Gammaproteobacteria</taxon>
        <taxon>Alteromonadales</taxon>
        <taxon>Alteromonadaceae</taxon>
        <taxon>Alteromonas/Salinimonas group</taxon>
        <taxon>Alteromonas</taxon>
    </lineage>
</organism>
<keyword evidence="6" id="KW-0418">Kinase</keyword>
<evidence type="ECO:0000256" key="3">
    <source>
        <dbReference type="ARBA" id="ARBA00022741"/>
    </source>
</evidence>
<evidence type="ECO:0000256" key="2">
    <source>
        <dbReference type="ARBA" id="ARBA00022679"/>
    </source>
</evidence>
<dbReference type="RefSeq" id="WP_289366742.1">
    <property type="nucleotide sequence ID" value="NZ_JAUCBP010000013.1"/>
</dbReference>
<dbReference type="InterPro" id="IPR011009">
    <property type="entry name" value="Kinase-like_dom_sf"/>
</dbReference>
<keyword evidence="3" id="KW-0547">Nucleotide-binding</keyword>
<dbReference type="InterPro" id="IPR034646">
    <property type="entry name" value="ADCK3_dom"/>
</dbReference>
<feature type="domain" description="ABC1 atypical kinase-like" evidence="5">
    <location>
        <begin position="95"/>
        <end position="335"/>
    </location>
</feature>
<sequence length="437" mass="48459">MDKKHRAVPTGRFTRFGMLGSLATRVAGNMLTSGAGQLLKGEKPVLKDLLLTPGNVGRIADQLANMRGAAMKVGQLMSMDAGDILPPPLAEILSRLRSDADPMPKQQVNDVLSKALGADWADQFLYFSYAPIAAASIGQVHKVILPTGEMLALKIQYPGVKQSIDSDVDNVATLLSITGLLPKGVDFKPLLDEAKRQLHTEADYIAEADMLERYKALVAEDKRFAVPDVYREFTRDNVLAMTFMPSEPIESQLDADQTTRDNIASALFELFFTETFEHHLIQTDPNFANYRYDPQDDKVVLLDFGATREYSRDFIHLYRELMSGVVHSDPERVRTAVLNIGLMSKDLAPELQDFIVSMCFDACEPLVTAGEYDFGTSDLGKRLQEKGMSLSNNEAFWHVPPANSVFLHRKLGGIFLLASNLKARVDVHSIASRHVND</sequence>
<dbReference type="EMBL" id="JAUCBP010000013">
    <property type="protein sequence ID" value="MDM7862000.1"/>
    <property type="molecule type" value="Genomic_DNA"/>
</dbReference>
<gene>
    <name evidence="6" type="ORF">QTP81_15460</name>
</gene>
<evidence type="ECO:0000256" key="1">
    <source>
        <dbReference type="ARBA" id="ARBA00009670"/>
    </source>
</evidence>
<evidence type="ECO:0000313" key="6">
    <source>
        <dbReference type="EMBL" id="MDM7862000.1"/>
    </source>
</evidence>
<evidence type="ECO:0000256" key="4">
    <source>
        <dbReference type="ARBA" id="ARBA00022840"/>
    </source>
</evidence>
<keyword evidence="4" id="KW-0067">ATP-binding</keyword>
<dbReference type="InterPro" id="IPR051409">
    <property type="entry name" value="Atypical_kinase_ADCK"/>
</dbReference>
<dbReference type="CDD" id="cd13970">
    <property type="entry name" value="ABC1_ADCK3"/>
    <property type="match status" value="1"/>
</dbReference>
<dbReference type="InterPro" id="IPR004147">
    <property type="entry name" value="ABC1_dom"/>
</dbReference>
<dbReference type="SUPFAM" id="SSF56112">
    <property type="entry name" value="Protein kinase-like (PK-like)"/>
    <property type="match status" value="1"/>
</dbReference>
<proteinExistence type="inferred from homology"/>
<keyword evidence="7" id="KW-1185">Reference proteome</keyword>
<name>A0ABT7T0N3_9ALTE</name>
<dbReference type="GO" id="GO:0016301">
    <property type="term" value="F:kinase activity"/>
    <property type="evidence" value="ECO:0007669"/>
    <property type="project" value="UniProtKB-KW"/>
</dbReference>
<accession>A0ABT7T0N3</accession>
<dbReference type="EC" id="2.7.-.-" evidence="6"/>
<comment type="caution">
    <text evidence="6">The sequence shown here is derived from an EMBL/GenBank/DDBJ whole genome shotgun (WGS) entry which is preliminary data.</text>
</comment>
<keyword evidence="2 6" id="KW-0808">Transferase</keyword>
<dbReference type="Proteomes" id="UP001234343">
    <property type="component" value="Unassembled WGS sequence"/>
</dbReference>
<comment type="similarity">
    <text evidence="1">Belongs to the protein kinase superfamily. ADCK protein kinase family.</text>
</comment>
<evidence type="ECO:0000313" key="7">
    <source>
        <dbReference type="Proteomes" id="UP001234343"/>
    </source>
</evidence>
<dbReference type="PANTHER" id="PTHR43851">
    <property type="match status" value="1"/>
</dbReference>
<evidence type="ECO:0000259" key="5">
    <source>
        <dbReference type="Pfam" id="PF03109"/>
    </source>
</evidence>
<protein>
    <submittedName>
        <fullName evidence="6">AarF/ABC1/UbiB kinase family protein</fullName>
        <ecNumber evidence="6">2.7.-.-</ecNumber>
    </submittedName>
</protein>
<dbReference type="PANTHER" id="PTHR43851:SF3">
    <property type="entry name" value="COENZYME Q8"/>
    <property type="match status" value="1"/>
</dbReference>